<dbReference type="InterPro" id="IPR044656">
    <property type="entry name" value="HSP14.7/HSP23.5/HSP23.6-like"/>
</dbReference>
<gene>
    <name evidence="6" type="ORF">Tsubulata_041970</name>
</gene>
<dbReference type="InterPro" id="IPR008978">
    <property type="entry name" value="HSP20-like_chaperone"/>
</dbReference>
<proteinExistence type="inferred from homology"/>
<evidence type="ECO:0000256" key="2">
    <source>
        <dbReference type="ARBA" id="ARBA00023016"/>
    </source>
</evidence>
<dbReference type="PANTHER" id="PTHR46991:SF11">
    <property type="entry name" value="SMALL HEAT SHOCK PROTEIN HSPF"/>
    <property type="match status" value="1"/>
</dbReference>
<evidence type="ECO:0000256" key="1">
    <source>
        <dbReference type="ARBA" id="ARBA00022946"/>
    </source>
</evidence>
<reference evidence="6" key="2">
    <citation type="journal article" date="2023" name="Plants (Basel)">
        <title>Annotation of the Turnera subulata (Passifloraceae) Draft Genome Reveals the S-Locus Evolved after the Divergence of Turneroideae from Passifloroideae in a Stepwise Manner.</title>
        <authorList>
            <person name="Henning P.M."/>
            <person name="Roalson E.H."/>
            <person name="Mir W."/>
            <person name="McCubbin A.G."/>
            <person name="Shore J.S."/>
        </authorList>
    </citation>
    <scope>NUCLEOTIDE SEQUENCE</scope>
    <source>
        <strain evidence="6">F60SS</strain>
    </source>
</reference>
<evidence type="ECO:0000256" key="4">
    <source>
        <dbReference type="RuleBase" id="RU003616"/>
    </source>
</evidence>
<comment type="similarity">
    <text evidence="3 4">Belongs to the small heat shock protein (HSP20) family.</text>
</comment>
<dbReference type="Proteomes" id="UP001141552">
    <property type="component" value="Unassembled WGS sequence"/>
</dbReference>
<reference evidence="6" key="1">
    <citation type="submission" date="2022-02" db="EMBL/GenBank/DDBJ databases">
        <authorList>
            <person name="Henning P.M."/>
            <person name="McCubbin A.G."/>
            <person name="Shore J.S."/>
        </authorList>
    </citation>
    <scope>NUCLEOTIDE SEQUENCE</scope>
    <source>
        <strain evidence="6">F60SS</strain>
        <tissue evidence="6">Leaves</tissue>
    </source>
</reference>
<dbReference type="PROSITE" id="PS01031">
    <property type="entry name" value="SHSP"/>
    <property type="match status" value="1"/>
</dbReference>
<dbReference type="AlphaFoldDB" id="A0A9Q0FW74"/>
<evidence type="ECO:0000313" key="7">
    <source>
        <dbReference type="Proteomes" id="UP001141552"/>
    </source>
</evidence>
<name>A0A9Q0FW74_9ROSI</name>
<dbReference type="SUPFAM" id="SSF49764">
    <property type="entry name" value="HSP20-like chaperones"/>
    <property type="match status" value="1"/>
</dbReference>
<dbReference type="PANTHER" id="PTHR46991">
    <property type="entry name" value="23.5 KDA HEAT SHOCK PROTEIN, MITOCHONDRIAL"/>
    <property type="match status" value="1"/>
</dbReference>
<dbReference type="EMBL" id="JAKUCV010003828">
    <property type="protein sequence ID" value="KAJ4837486.1"/>
    <property type="molecule type" value="Genomic_DNA"/>
</dbReference>
<feature type="domain" description="SHSP" evidence="5">
    <location>
        <begin position="114"/>
        <end position="215"/>
    </location>
</feature>
<organism evidence="6 7">
    <name type="scientific">Turnera subulata</name>
    <dbReference type="NCBI Taxonomy" id="218843"/>
    <lineage>
        <taxon>Eukaryota</taxon>
        <taxon>Viridiplantae</taxon>
        <taxon>Streptophyta</taxon>
        <taxon>Embryophyta</taxon>
        <taxon>Tracheophyta</taxon>
        <taxon>Spermatophyta</taxon>
        <taxon>Magnoliopsida</taxon>
        <taxon>eudicotyledons</taxon>
        <taxon>Gunneridae</taxon>
        <taxon>Pentapetalae</taxon>
        <taxon>rosids</taxon>
        <taxon>fabids</taxon>
        <taxon>Malpighiales</taxon>
        <taxon>Passifloraceae</taxon>
        <taxon>Turnera</taxon>
    </lineage>
</organism>
<accession>A0A9Q0FW74</accession>
<dbReference type="Pfam" id="PF00011">
    <property type="entry name" value="HSP20"/>
    <property type="match status" value="1"/>
</dbReference>
<dbReference type="CDD" id="cd00298">
    <property type="entry name" value="ACD_sHsps_p23-like"/>
    <property type="match status" value="1"/>
</dbReference>
<evidence type="ECO:0000256" key="3">
    <source>
        <dbReference type="PROSITE-ProRule" id="PRU00285"/>
    </source>
</evidence>
<dbReference type="InterPro" id="IPR002068">
    <property type="entry name" value="A-crystallin/Hsp20_dom"/>
</dbReference>
<evidence type="ECO:0000313" key="6">
    <source>
        <dbReference type="EMBL" id="KAJ4837486.1"/>
    </source>
</evidence>
<evidence type="ECO:0000259" key="5">
    <source>
        <dbReference type="PROSITE" id="PS01031"/>
    </source>
</evidence>
<keyword evidence="1" id="KW-0809">Transit peptide</keyword>
<sequence length="215" mass="24039">MNTLSNLLRSTHQHHRLSFASSARYFRSTVAPLQSPFGGGGDDDDEAEEFHSFILRQLEKHNEIERELEAMNPGSSKRCELSGPEMYAAEKRNILAAPPEAGAYLSEIFYWHPFQVEGAMRHFDVKTDHGGSWYGRIDLPGVCGGKVKVKVLDNTLYFSGEEGAAGFQGCARSYYGKFDIPAGGEYRFDKIDATLKNGVLEILIPKIKKKNCQEN</sequence>
<protein>
    <recommendedName>
        <fullName evidence="5">SHSP domain-containing protein</fullName>
    </recommendedName>
</protein>
<keyword evidence="2" id="KW-0346">Stress response</keyword>
<dbReference type="Gene3D" id="2.60.40.790">
    <property type="match status" value="1"/>
</dbReference>
<keyword evidence="7" id="KW-1185">Reference proteome</keyword>
<comment type="caution">
    <text evidence="6">The sequence shown here is derived from an EMBL/GenBank/DDBJ whole genome shotgun (WGS) entry which is preliminary data.</text>
</comment>